<organism evidence="1">
    <name type="scientific">Spodoptera frugiperda</name>
    <name type="common">Fall armyworm</name>
    <dbReference type="NCBI Taxonomy" id="7108"/>
    <lineage>
        <taxon>Eukaryota</taxon>
        <taxon>Metazoa</taxon>
        <taxon>Ecdysozoa</taxon>
        <taxon>Arthropoda</taxon>
        <taxon>Hexapoda</taxon>
        <taxon>Insecta</taxon>
        <taxon>Pterygota</taxon>
        <taxon>Neoptera</taxon>
        <taxon>Endopterygota</taxon>
        <taxon>Lepidoptera</taxon>
        <taxon>Glossata</taxon>
        <taxon>Ditrysia</taxon>
        <taxon>Noctuoidea</taxon>
        <taxon>Noctuidae</taxon>
        <taxon>Amphipyrinae</taxon>
        <taxon>Spodoptera</taxon>
    </lineage>
</organism>
<sequence>MLDKIDKLKSFKSCLFLENHPMTSPVPSPLSEARGSVRLLLTKNHPVPSPAFRAGAPVNPLGSPQLRIQIMPRNLIQGSSYVNRLSSPSVRQVPCYQILAQSKTRRIGIFYVRSVHRILKSNCLRTVKIRFTPVSWVRFTNIQVHIIHMTPRPDKTIYGSHKELLLEGIEATRYTTAGYPANAPTVHNPPQLRMDAMAIYYACHIHKNLPLESLYLLK</sequence>
<evidence type="ECO:0000313" key="1">
    <source>
        <dbReference type="EMBL" id="SOQ49264.1"/>
    </source>
</evidence>
<gene>
    <name evidence="1" type="ORF">SFRICE_026030</name>
</gene>
<proteinExistence type="predicted"/>
<reference evidence="1" key="1">
    <citation type="submission" date="2016-07" db="EMBL/GenBank/DDBJ databases">
        <authorList>
            <person name="Bretaudeau A."/>
        </authorList>
    </citation>
    <scope>NUCLEOTIDE SEQUENCE</scope>
    <source>
        <strain evidence="1">Rice</strain>
        <tissue evidence="1">Whole body</tissue>
    </source>
</reference>
<protein>
    <submittedName>
        <fullName evidence="1">SFRICE_026030</fullName>
    </submittedName>
</protein>
<dbReference type="AlphaFoldDB" id="A0A2H1W9W1"/>
<accession>A0A2H1W9W1</accession>
<name>A0A2H1W9W1_SPOFR</name>
<dbReference type="EMBL" id="ODYU01006951">
    <property type="protein sequence ID" value="SOQ49264.1"/>
    <property type="molecule type" value="Genomic_DNA"/>
</dbReference>